<evidence type="ECO:0000256" key="2">
    <source>
        <dbReference type="ARBA" id="ARBA00022737"/>
    </source>
</evidence>
<feature type="repeat" description="PPR" evidence="3">
    <location>
        <begin position="264"/>
        <end position="298"/>
    </location>
</feature>
<feature type="repeat" description="PPR" evidence="3">
    <location>
        <begin position="158"/>
        <end position="192"/>
    </location>
</feature>
<dbReference type="InterPro" id="IPR002885">
    <property type="entry name" value="PPR_rpt"/>
</dbReference>
<evidence type="ECO:0000313" key="5">
    <source>
        <dbReference type="Proteomes" id="UP000734854"/>
    </source>
</evidence>
<dbReference type="Pfam" id="PF13041">
    <property type="entry name" value="PPR_2"/>
    <property type="match status" value="2"/>
</dbReference>
<protein>
    <recommendedName>
        <fullName evidence="6">Pentatricopeptide repeat-containing protein</fullName>
    </recommendedName>
</protein>
<name>A0A8J5IAZ4_ZINOF</name>
<accession>A0A8J5IAZ4</accession>
<dbReference type="EMBL" id="JACMSC010000002">
    <property type="protein sequence ID" value="KAG6530794.1"/>
    <property type="molecule type" value="Genomic_DNA"/>
</dbReference>
<gene>
    <name evidence="4" type="ORF">ZIOFF_004552</name>
</gene>
<evidence type="ECO:0000313" key="4">
    <source>
        <dbReference type="EMBL" id="KAG6530794.1"/>
    </source>
</evidence>
<keyword evidence="2" id="KW-0677">Repeat</keyword>
<sequence>MFSYLTPRRLLSSSASSAAADFWRLLRSNYGRPSLDRILSLSPSRTHLTASVVESVLRQSAAAPDDDDRSQALRFFVWAGLQPRLRHSTAAYAAASDALLLHRRPHCLSQLLDSYRVDASPVCTKTFNILLNLCRHANLPDEAVALLRRMPEFDCRPDTSSYNAAIRLLGDSGRGATVAALLKEMEMDGLIPDMVTYVSAVRALSASGQIEVARSLLGQMRSSGCVPNVVVYSALLDGACAHRNLQSAIEILGEMENTSSCAPNAVSYTCLIKCLCENGQLDEALGIFDRMEKRGCSPNQTTVRTLVDGFCAREHLVGAQELVDRVSSEGKVSTEDCYSVFVVCLLRIKDVERAEKVLWGMLEKGVRPNAMACNSLMRELCGQMRFPDAYNWLLRMEDKGLDCIDSDVYSSLLQGVCHEGHLVEAVRVGAKVVEKEICLQEDSADSIVKVFDRYGEHALAAQIMRLKQPRNDCH</sequence>
<feature type="repeat" description="PPR" evidence="3">
    <location>
        <begin position="334"/>
        <end position="368"/>
    </location>
</feature>
<dbReference type="NCBIfam" id="TIGR00756">
    <property type="entry name" value="PPR"/>
    <property type="match status" value="4"/>
</dbReference>
<comment type="similarity">
    <text evidence="1">Belongs to the PPR family. P subfamily.</text>
</comment>
<feature type="repeat" description="PPR" evidence="3">
    <location>
        <begin position="123"/>
        <end position="157"/>
    </location>
</feature>
<dbReference type="AlphaFoldDB" id="A0A8J5IAZ4"/>
<evidence type="ECO:0000256" key="3">
    <source>
        <dbReference type="PROSITE-ProRule" id="PRU00708"/>
    </source>
</evidence>
<keyword evidence="5" id="KW-1185">Reference proteome</keyword>
<feature type="repeat" description="PPR" evidence="3">
    <location>
        <begin position="193"/>
        <end position="227"/>
    </location>
</feature>
<proteinExistence type="inferred from homology"/>
<dbReference type="InterPro" id="IPR011990">
    <property type="entry name" value="TPR-like_helical_dom_sf"/>
</dbReference>
<reference evidence="4 5" key="1">
    <citation type="submission" date="2020-08" db="EMBL/GenBank/DDBJ databases">
        <title>Plant Genome Project.</title>
        <authorList>
            <person name="Zhang R.-G."/>
        </authorList>
    </citation>
    <scope>NUCLEOTIDE SEQUENCE [LARGE SCALE GENOMIC DNA]</scope>
    <source>
        <tissue evidence="4">Rhizome</tissue>
    </source>
</reference>
<organism evidence="4 5">
    <name type="scientific">Zingiber officinale</name>
    <name type="common">Ginger</name>
    <name type="synonym">Amomum zingiber</name>
    <dbReference type="NCBI Taxonomy" id="94328"/>
    <lineage>
        <taxon>Eukaryota</taxon>
        <taxon>Viridiplantae</taxon>
        <taxon>Streptophyta</taxon>
        <taxon>Embryophyta</taxon>
        <taxon>Tracheophyta</taxon>
        <taxon>Spermatophyta</taxon>
        <taxon>Magnoliopsida</taxon>
        <taxon>Liliopsida</taxon>
        <taxon>Zingiberales</taxon>
        <taxon>Zingiberaceae</taxon>
        <taxon>Zingiber</taxon>
    </lineage>
</organism>
<dbReference type="PROSITE" id="PS51375">
    <property type="entry name" value="PPR"/>
    <property type="match status" value="6"/>
</dbReference>
<dbReference type="Pfam" id="PF01535">
    <property type="entry name" value="PPR"/>
    <property type="match status" value="3"/>
</dbReference>
<evidence type="ECO:0000256" key="1">
    <source>
        <dbReference type="ARBA" id="ARBA00007626"/>
    </source>
</evidence>
<dbReference type="Proteomes" id="UP000734854">
    <property type="component" value="Unassembled WGS sequence"/>
</dbReference>
<dbReference type="PANTHER" id="PTHR47941">
    <property type="entry name" value="PENTATRICOPEPTIDE REPEAT-CONTAINING PROTEIN 3, MITOCHONDRIAL"/>
    <property type="match status" value="1"/>
</dbReference>
<feature type="repeat" description="PPR" evidence="3">
    <location>
        <begin position="228"/>
        <end position="262"/>
    </location>
</feature>
<comment type="caution">
    <text evidence="4">The sequence shown here is derived from an EMBL/GenBank/DDBJ whole genome shotgun (WGS) entry which is preliminary data.</text>
</comment>
<evidence type="ECO:0008006" key="6">
    <source>
        <dbReference type="Google" id="ProtNLM"/>
    </source>
</evidence>
<dbReference type="Gene3D" id="1.25.40.10">
    <property type="entry name" value="Tetratricopeptide repeat domain"/>
    <property type="match status" value="3"/>
</dbReference>